<dbReference type="AlphaFoldDB" id="A0A1D2YUP2"/>
<sequence>MRKISVKNCRPGMVLAKPIYNDIGRILIGKDVELTHTMITRLLHLGIDSVFIHDSRTDDIIIEDVLSDKTREQALKTIKHTFQEIYHERIINRPFVKGQLADIFKPVMENIIDELKQNRNAMLMLSNIYVRDLYLYTHSLNVTLYSVTMGIAKGFNKQQLFELGLGALLHDIGKTKIPLSILEKRGPLTEEEFQLIKKHPEYGFQILRKEDGIPLLSAHCAYQHHERIDGSGYPRGVANKDIHTYAKIVAISDVYDAVVSRRVYKEPKLPHEALELLYIGVDQDFEREWVDIFKRTIAIYPVGSSVKLSSGETGIVVDINTKFPARPIVRILENNEKGSLDEPYEVDLSKELSKVIISCTC</sequence>
<dbReference type="SUPFAM" id="SSF109604">
    <property type="entry name" value="HD-domain/PDEase-like"/>
    <property type="match status" value="1"/>
</dbReference>
<evidence type="ECO:0000259" key="1">
    <source>
        <dbReference type="PROSITE" id="PS51832"/>
    </source>
</evidence>
<evidence type="ECO:0000313" key="3">
    <source>
        <dbReference type="Proteomes" id="UP000243739"/>
    </source>
</evidence>
<dbReference type="CDD" id="cd00077">
    <property type="entry name" value="HDc"/>
    <property type="match status" value="1"/>
</dbReference>
<dbReference type="OrthoDB" id="9759601at2"/>
<dbReference type="InterPro" id="IPR003607">
    <property type="entry name" value="HD/PDEase_dom"/>
</dbReference>
<dbReference type="PANTHER" id="PTHR43155">
    <property type="entry name" value="CYCLIC DI-GMP PHOSPHODIESTERASE PA4108-RELATED"/>
    <property type="match status" value="1"/>
</dbReference>
<dbReference type="Proteomes" id="UP000243739">
    <property type="component" value="Unassembled WGS sequence"/>
</dbReference>
<dbReference type="InterPro" id="IPR037522">
    <property type="entry name" value="HD_GYP_dom"/>
</dbReference>
<dbReference type="EMBL" id="MIJF01000024">
    <property type="protein sequence ID" value="OEF99391.1"/>
    <property type="molecule type" value="Genomic_DNA"/>
</dbReference>
<name>A0A1D2YUP2_9BACI</name>
<dbReference type="PANTHER" id="PTHR43155:SF2">
    <property type="entry name" value="CYCLIC DI-GMP PHOSPHODIESTERASE PA4108"/>
    <property type="match status" value="1"/>
</dbReference>
<gene>
    <name evidence="2" type="ORF">BHF71_02055</name>
</gene>
<proteinExistence type="predicted"/>
<keyword evidence="3" id="KW-1185">Reference proteome</keyword>
<comment type="caution">
    <text evidence="2">The sequence shown here is derived from an EMBL/GenBank/DDBJ whole genome shotgun (WGS) entry which is preliminary data.</text>
</comment>
<dbReference type="STRING" id="337097.BHF71_02055"/>
<evidence type="ECO:0000313" key="2">
    <source>
        <dbReference type="EMBL" id="OEF99391.1"/>
    </source>
</evidence>
<dbReference type="Pfam" id="PF13487">
    <property type="entry name" value="HD_5"/>
    <property type="match status" value="1"/>
</dbReference>
<dbReference type="PROSITE" id="PS51832">
    <property type="entry name" value="HD_GYP"/>
    <property type="match status" value="1"/>
</dbReference>
<protein>
    <recommendedName>
        <fullName evidence="1">HD-GYP domain-containing protein</fullName>
    </recommendedName>
</protein>
<reference evidence="2 3" key="1">
    <citation type="submission" date="2016-09" db="EMBL/GenBank/DDBJ databases">
        <title>Draft genome sequence for the type strain of Vulcanibacillus modesticaldus BR, a strictly anaerobic, moderately thermophilic, and nitrate-reducing bacterium from deep sea-hydrothermal vents of the Mid-Atlantic Ridge.</title>
        <authorList>
            <person name="Abin C.A."/>
            <person name="Hollibaugh J.T."/>
        </authorList>
    </citation>
    <scope>NUCLEOTIDE SEQUENCE [LARGE SCALE GENOMIC DNA]</scope>
    <source>
        <strain evidence="2 3">BR</strain>
    </source>
</reference>
<dbReference type="RefSeq" id="WP_069656785.1">
    <property type="nucleotide sequence ID" value="NZ_MIJF01000024.1"/>
</dbReference>
<dbReference type="SMART" id="SM00471">
    <property type="entry name" value="HDc"/>
    <property type="match status" value="1"/>
</dbReference>
<dbReference type="Gene3D" id="1.10.3210.10">
    <property type="entry name" value="Hypothetical protein af1432"/>
    <property type="match status" value="1"/>
</dbReference>
<organism evidence="2 3">
    <name type="scientific">Vulcanibacillus modesticaldus</name>
    <dbReference type="NCBI Taxonomy" id="337097"/>
    <lineage>
        <taxon>Bacteria</taxon>
        <taxon>Bacillati</taxon>
        <taxon>Bacillota</taxon>
        <taxon>Bacilli</taxon>
        <taxon>Bacillales</taxon>
        <taxon>Bacillaceae</taxon>
        <taxon>Vulcanibacillus</taxon>
    </lineage>
</organism>
<feature type="domain" description="HD-GYP" evidence="1">
    <location>
        <begin position="113"/>
        <end position="309"/>
    </location>
</feature>
<accession>A0A1D2YUP2</accession>